<protein>
    <recommendedName>
        <fullName evidence="3">Molecular chaperone</fullName>
    </recommendedName>
</protein>
<accession>A0A1H6QW53</accession>
<reference evidence="1 2" key="1">
    <citation type="submission" date="2016-10" db="EMBL/GenBank/DDBJ databases">
        <authorList>
            <person name="de Groot N.N."/>
        </authorList>
    </citation>
    <scope>NUCLEOTIDE SEQUENCE [LARGE SCALE GENOMIC DNA]</scope>
    <source>
        <strain evidence="1 2">DSM 1041</strain>
    </source>
</reference>
<proteinExistence type="predicted"/>
<dbReference type="Proteomes" id="UP000199005">
    <property type="component" value="Unassembled WGS sequence"/>
</dbReference>
<dbReference type="EMBL" id="FNYO01000006">
    <property type="protein sequence ID" value="SEI47839.1"/>
    <property type="molecule type" value="Genomic_DNA"/>
</dbReference>
<evidence type="ECO:0000313" key="1">
    <source>
        <dbReference type="EMBL" id="SEI47839.1"/>
    </source>
</evidence>
<dbReference type="STRING" id="170623.SAMN04244579_00752"/>
<evidence type="ECO:0000313" key="2">
    <source>
        <dbReference type="Proteomes" id="UP000199005"/>
    </source>
</evidence>
<name>A0A1H6QW53_9GAMM</name>
<sequence>MNRERSRALLRVPCPDHPGLSFCQATPWALERWIAELPKANPGACAQRLYQGLLELVRLQTSAENRLHLLELLRPEVRFVCKHLERRFLHPGSVPDERLGKVANLCQALNYQLAIGYQQVVALAAPDPAEQAARQVQATAIQRALQALHDMLIRTKRLHRPPRPGLWLEMHSLYRTARDRELLRLPVDDRPTAHPVPATIERSYAASLLLGTARCNQMSRLDITRLSRALESWSALVRLQEQAGDCPLLVDLARDRPPRYRRLCDPDAMRVPLGIDPGALLGVLEIYLQEEKDARHSLPPPPGGLGMELLEHLYRAWGDLAQRAGPRALGDGRLAVVLGLGAVHYHLADRRPFDEVLQRPRDSCQVRFQANRGDLEDVWNRAVGVRSLARQERAPDLEAIRFERPATGRPASSGEPAGEEPYPVFALSIVDRSPGGYGLLWPDAPASLLQAGELIGVLPASGQGWAVGVVRWVRQGRNGAHLGIELIAERAESCGVRLVDGAPPHGQYLRALLLSASEACPASLITAGIPFREDSRVWINQGGEERLAVLTQRLAAAGRFSRFEYHLSGQGGAGGWTLL</sequence>
<dbReference type="RefSeq" id="WP_090897317.1">
    <property type="nucleotide sequence ID" value="NZ_FNYO01000006.1"/>
</dbReference>
<dbReference type="AlphaFoldDB" id="A0A1H6QW53"/>
<evidence type="ECO:0008006" key="3">
    <source>
        <dbReference type="Google" id="ProtNLM"/>
    </source>
</evidence>
<organism evidence="1 2">
    <name type="scientific">Azotobacter beijerinckii</name>
    <dbReference type="NCBI Taxonomy" id="170623"/>
    <lineage>
        <taxon>Bacteria</taxon>
        <taxon>Pseudomonadati</taxon>
        <taxon>Pseudomonadota</taxon>
        <taxon>Gammaproteobacteria</taxon>
        <taxon>Pseudomonadales</taxon>
        <taxon>Pseudomonadaceae</taxon>
        <taxon>Azotobacter</taxon>
    </lineage>
</organism>
<gene>
    <name evidence="1" type="ORF">SAMN04244579_00752</name>
</gene>